<evidence type="ECO:0000313" key="6">
    <source>
        <dbReference type="Proteomes" id="UP000324104"/>
    </source>
</evidence>
<dbReference type="RefSeq" id="WP_149081546.1">
    <property type="nucleotide sequence ID" value="NZ_VTAW01000012.1"/>
</dbReference>
<proteinExistence type="predicted"/>
<feature type="domain" description="DUF8054" evidence="2">
    <location>
        <begin position="5"/>
        <end position="84"/>
    </location>
</feature>
<feature type="domain" description="DUF8054" evidence="3">
    <location>
        <begin position="220"/>
        <end position="256"/>
    </location>
</feature>
<reference evidence="5 6" key="1">
    <citation type="submission" date="2019-08" db="EMBL/GenBank/DDBJ databases">
        <title>Archaea genome.</title>
        <authorList>
            <person name="Kajale S."/>
            <person name="Shouche Y."/>
            <person name="Deshpande N."/>
            <person name="Sharma A."/>
        </authorList>
    </citation>
    <scope>NUCLEOTIDE SEQUENCE [LARGE SCALE GENOMIC DNA]</scope>
    <source>
        <strain evidence="5 6">ESP3B_9</strain>
    </source>
</reference>
<keyword evidence="1" id="KW-0812">Transmembrane</keyword>
<gene>
    <name evidence="5" type="ORF">FYC77_10960</name>
</gene>
<accession>A0A5D5AM39</accession>
<dbReference type="Pfam" id="PF26237">
    <property type="entry name" value="DUF8054_C"/>
    <property type="match status" value="1"/>
</dbReference>
<evidence type="ECO:0000313" key="5">
    <source>
        <dbReference type="EMBL" id="TYT61985.1"/>
    </source>
</evidence>
<dbReference type="Proteomes" id="UP000324104">
    <property type="component" value="Unassembled WGS sequence"/>
</dbReference>
<organism evidence="5 6">
    <name type="scientific">Natrialba swarupiae</name>
    <dbReference type="NCBI Taxonomy" id="2448032"/>
    <lineage>
        <taxon>Archaea</taxon>
        <taxon>Methanobacteriati</taxon>
        <taxon>Methanobacteriota</taxon>
        <taxon>Stenosarchaea group</taxon>
        <taxon>Halobacteria</taxon>
        <taxon>Halobacteriales</taxon>
        <taxon>Natrialbaceae</taxon>
        <taxon>Natrialba</taxon>
    </lineage>
</organism>
<protein>
    <submittedName>
        <fullName evidence="5">Uncharacterized protein</fullName>
    </submittedName>
</protein>
<dbReference type="InterPro" id="IPR058775">
    <property type="entry name" value="DUF8054_M"/>
</dbReference>
<evidence type="ECO:0000259" key="3">
    <source>
        <dbReference type="Pfam" id="PF26237"/>
    </source>
</evidence>
<feature type="domain" description="DUF8054" evidence="4">
    <location>
        <begin position="102"/>
        <end position="216"/>
    </location>
</feature>
<keyword evidence="1" id="KW-0472">Membrane</keyword>
<evidence type="ECO:0000259" key="2">
    <source>
        <dbReference type="Pfam" id="PF26236"/>
    </source>
</evidence>
<name>A0A5D5AM39_9EURY</name>
<dbReference type="InterPro" id="IPR058674">
    <property type="entry name" value="DUF8054_N"/>
</dbReference>
<dbReference type="Pfam" id="PF26236">
    <property type="entry name" value="DUF8054_N"/>
    <property type="match status" value="1"/>
</dbReference>
<dbReference type="EMBL" id="VTAW01000012">
    <property type="protein sequence ID" value="TYT61985.1"/>
    <property type="molecule type" value="Genomic_DNA"/>
</dbReference>
<feature type="transmembrane region" description="Helical" evidence="1">
    <location>
        <begin position="20"/>
        <end position="38"/>
    </location>
</feature>
<comment type="caution">
    <text evidence="5">The sequence shown here is derived from an EMBL/GenBank/DDBJ whole genome shotgun (WGS) entry which is preliminary data.</text>
</comment>
<dbReference type="InterPro" id="IPR058675">
    <property type="entry name" value="DUF8054_C"/>
</dbReference>
<feature type="transmembrane region" description="Helical" evidence="1">
    <location>
        <begin position="44"/>
        <end position="62"/>
    </location>
</feature>
<keyword evidence="6" id="KW-1185">Reference proteome</keyword>
<evidence type="ECO:0000256" key="1">
    <source>
        <dbReference type="SAM" id="Phobius"/>
    </source>
</evidence>
<evidence type="ECO:0000259" key="4">
    <source>
        <dbReference type="Pfam" id="PF26238"/>
    </source>
</evidence>
<dbReference type="Pfam" id="PF26238">
    <property type="entry name" value="DUF8054_M"/>
    <property type="match status" value="1"/>
</dbReference>
<keyword evidence="1" id="KW-1133">Transmembrane helix</keyword>
<sequence>MTAPLERLRQPEYTGTNRCLPCTVLNLAITAAIGILVAVVSIPAAIGVVAICVAVISLRGYLVPGTPELTRRYVPAGALRAIGKRPSGDAVDTQATSGEALVEFCLEAGILEADGDDVFLTDDFHRDWNERIEAVRDEDERAVLADVFDDEPESLTVEVNDEWFVVYRNGEKLTHWRSKAAFVADVAADRALAAWTDEWQTFDQQQRGRILGRLRIMLLDCPLCDDALDVRQTTGCCPGEEAIVADCPDCGTTVFESAV</sequence>
<dbReference type="AlphaFoldDB" id="A0A5D5AM39"/>